<evidence type="ECO:0000256" key="1">
    <source>
        <dbReference type="SAM" id="MobiDB-lite"/>
    </source>
</evidence>
<dbReference type="AlphaFoldDB" id="A0A644WZC1"/>
<protein>
    <submittedName>
        <fullName evidence="3">Endo-1,4-beta-xylanase A</fullName>
        <ecNumber evidence="3">3.2.1.8</ecNumber>
    </submittedName>
</protein>
<reference evidence="3" key="1">
    <citation type="submission" date="2019-08" db="EMBL/GenBank/DDBJ databases">
        <authorList>
            <person name="Kucharzyk K."/>
            <person name="Murdoch R.W."/>
            <person name="Higgins S."/>
            <person name="Loffler F."/>
        </authorList>
    </citation>
    <scope>NUCLEOTIDE SEQUENCE</scope>
</reference>
<evidence type="ECO:0000313" key="3">
    <source>
        <dbReference type="EMBL" id="MPM09265.1"/>
    </source>
</evidence>
<feature type="domain" description="SLH" evidence="2">
    <location>
        <begin position="309"/>
        <end position="368"/>
    </location>
</feature>
<keyword evidence="3" id="KW-0326">Glycosidase</keyword>
<keyword evidence="3" id="KW-0119">Carbohydrate metabolism</keyword>
<dbReference type="InterPro" id="IPR001119">
    <property type="entry name" value="SLH_dom"/>
</dbReference>
<dbReference type="EMBL" id="VSSQ01001549">
    <property type="protein sequence ID" value="MPM09265.1"/>
    <property type="molecule type" value="Genomic_DNA"/>
</dbReference>
<proteinExistence type="predicted"/>
<keyword evidence="3" id="KW-0378">Hydrolase</keyword>
<gene>
    <name evidence="3" type="primary">xynA1_1</name>
    <name evidence="3" type="ORF">SDC9_55581</name>
</gene>
<dbReference type="EC" id="3.2.1.8" evidence="3"/>
<feature type="domain" description="SLH" evidence="2">
    <location>
        <begin position="376"/>
        <end position="435"/>
    </location>
</feature>
<comment type="caution">
    <text evidence="3">The sequence shown here is derived from an EMBL/GenBank/DDBJ whole genome shotgun (WGS) entry which is preliminary data.</text>
</comment>
<dbReference type="GO" id="GO:0045493">
    <property type="term" value="P:xylan catabolic process"/>
    <property type="evidence" value="ECO:0007669"/>
    <property type="project" value="UniProtKB-KW"/>
</dbReference>
<keyword evidence="3" id="KW-0624">Polysaccharide degradation</keyword>
<organism evidence="3">
    <name type="scientific">bioreactor metagenome</name>
    <dbReference type="NCBI Taxonomy" id="1076179"/>
    <lineage>
        <taxon>unclassified sequences</taxon>
        <taxon>metagenomes</taxon>
        <taxon>ecological metagenomes</taxon>
    </lineage>
</organism>
<feature type="domain" description="SLH" evidence="2">
    <location>
        <begin position="245"/>
        <end position="308"/>
    </location>
</feature>
<name>A0A644WZC1_9ZZZZ</name>
<accession>A0A644WZC1</accession>
<dbReference type="PANTHER" id="PTHR43308:SF5">
    <property type="entry name" value="S-LAYER PROTEIN _ PEPTIDOGLYCAN ENDO-BETA-N-ACETYLGLUCOSAMINIDASE"/>
    <property type="match status" value="1"/>
</dbReference>
<dbReference type="Pfam" id="PF00395">
    <property type="entry name" value="SLH"/>
    <property type="match status" value="3"/>
</dbReference>
<dbReference type="PANTHER" id="PTHR43308">
    <property type="entry name" value="OUTER MEMBRANE PROTEIN ALPHA-RELATED"/>
    <property type="match status" value="1"/>
</dbReference>
<dbReference type="GO" id="GO:0031176">
    <property type="term" value="F:endo-1,4-beta-xylanase activity"/>
    <property type="evidence" value="ECO:0007669"/>
    <property type="project" value="UniProtKB-EC"/>
</dbReference>
<dbReference type="InterPro" id="IPR051465">
    <property type="entry name" value="Cell_Envelope_Struct_Comp"/>
</dbReference>
<feature type="region of interest" description="Disordered" evidence="1">
    <location>
        <begin position="1"/>
        <end position="21"/>
    </location>
</feature>
<keyword evidence="3" id="KW-0858">Xylan degradation</keyword>
<sequence>MTPQAPVYDDTPSTPTTPPSNNAVVEVNGARQDAGTSATTTTDGQTVTKITVDDTKLNKILESSGEKPTVTLPSAGSAVTVGVLTGQTIKNMENKEATLQIKTDTVTYTLPASQISIDAVSALLGSQVELKDIKVSVKIAEPPTDMVKIVEDTASKGGYQLVVAPVEFEITCTSGAQTVEVSRFNGYVERTIAIPDGIDPSKITTGIVLNSDGTFSHVPTQIVVIGGKYYAKINSLTNSVYSVIYNPMTFTDMANHWAKDAVNDMGSRMVVTGIGNGIYEPSRSITRAEFAAIVVRALGLQNGTTESAFSDVTVTHWFNGYVHTATAYSLITGYNSENFAPSDTITREQAMTILARAMKLTGLIVNLTDSEASALLANYSDAGLVSDYAKTGAAACIKTGVVSGTTASTLSPKDSVTRAEVATMVQRLLQKSGLI</sequence>
<dbReference type="PROSITE" id="PS51272">
    <property type="entry name" value="SLH"/>
    <property type="match status" value="3"/>
</dbReference>
<evidence type="ECO:0000259" key="2">
    <source>
        <dbReference type="PROSITE" id="PS51272"/>
    </source>
</evidence>